<feature type="region of interest" description="Disordered" evidence="1">
    <location>
        <begin position="139"/>
        <end position="162"/>
    </location>
</feature>
<evidence type="ECO:0000313" key="2">
    <source>
        <dbReference type="EMBL" id="KAG2495160.1"/>
    </source>
</evidence>
<sequence>MPATRQSQRGCRSQKPHWALLLALSLSSHDRPAPASLGGRFSSLGSPLAAAVAAALPAHALDPAELPTVLEPLPPPAWSPTLCGSGVNPWDYGGGDLEEADEEPCWALDALPLELPPPPPAWAAAEPAEVTAALEAARASQGAVAEGTAEGPGGEGAAELRRQGSAAAAAAAATQAAFSQQSSAAGTAVMAAGGLSTPGGGDQGGDRVARLLQAMARVAYAQHPHPYKPTQRVLAAPPRPRGPLGPATGGRRSEGAAEEAIPASDFGVEERAAASGGPMERMAAAGDGEAFAALARLEALVAAFEADNLRAAQAQADVAVMGELEAGALRPAGGTPPAAAATPAAEVAEAMPAAATAASAADAGSRPEPANPAHVPPAFWPVLTRSSPEPSRTPAMPWPYQARGMGEGTAGGRRDGVGEAAAVWRRSLAATAADSAWRRRDDTATGRGPSPAVDEPPPVRGVVLRPAPAAPCADDAGAFSAFVPWDDASARAGAAAGWGDEEATPVWDAAASRVEGAGGGPEVDPSGADGDDGEGTAAALGPELRRLRRQLLQIAPLPTAGRRGVQILPSSIIVPVTDFGFNCSSLSGLEACAEPQCADFFDIVRAPNGTVSCQQTSPIPPPGAGAGAGAAVLVVPYDYDLLFQFGDNSVLNGLSLGAQALNNAKFATQINQFPALSREDTNTMRVATAQGSLLGYEGVLQGQTTRGTTGGFDPARPATFSFGLNLRTRTDTLISRLALPGFSASERDLGTDVRPNVALGLTSVVLGG</sequence>
<protein>
    <submittedName>
        <fullName evidence="2">Uncharacterized protein</fullName>
    </submittedName>
</protein>
<dbReference type="EMBL" id="JAEHOE010000026">
    <property type="protein sequence ID" value="KAG2495160.1"/>
    <property type="molecule type" value="Genomic_DNA"/>
</dbReference>
<dbReference type="OrthoDB" id="547123at2759"/>
<reference evidence="2" key="1">
    <citation type="journal article" date="2020" name="bioRxiv">
        <title>Comparative genomics of Chlamydomonas.</title>
        <authorList>
            <person name="Craig R.J."/>
            <person name="Hasan A.R."/>
            <person name="Ness R.W."/>
            <person name="Keightley P.D."/>
        </authorList>
    </citation>
    <scope>NUCLEOTIDE SEQUENCE</scope>
    <source>
        <strain evidence="2">CCAP 11/70</strain>
    </source>
</reference>
<accession>A0A836BZY1</accession>
<feature type="region of interest" description="Disordered" evidence="1">
    <location>
        <begin position="358"/>
        <end position="417"/>
    </location>
</feature>
<feature type="region of interest" description="Disordered" evidence="1">
    <location>
        <begin position="227"/>
        <end position="266"/>
    </location>
</feature>
<comment type="caution">
    <text evidence="2">The sequence shown here is derived from an EMBL/GenBank/DDBJ whole genome shotgun (WGS) entry which is preliminary data.</text>
</comment>
<dbReference type="Proteomes" id="UP000612055">
    <property type="component" value="Unassembled WGS sequence"/>
</dbReference>
<name>A0A836BZY1_9CHLO</name>
<dbReference type="AlphaFoldDB" id="A0A836BZY1"/>
<feature type="region of interest" description="Disordered" evidence="1">
    <location>
        <begin position="514"/>
        <end position="538"/>
    </location>
</feature>
<organism evidence="2 3">
    <name type="scientific">Edaphochlamys debaryana</name>
    <dbReference type="NCBI Taxonomy" id="47281"/>
    <lineage>
        <taxon>Eukaryota</taxon>
        <taxon>Viridiplantae</taxon>
        <taxon>Chlorophyta</taxon>
        <taxon>core chlorophytes</taxon>
        <taxon>Chlorophyceae</taxon>
        <taxon>CS clade</taxon>
        <taxon>Chlamydomonadales</taxon>
        <taxon>Chlamydomonadales incertae sedis</taxon>
        <taxon>Edaphochlamys</taxon>
    </lineage>
</organism>
<feature type="region of interest" description="Disordered" evidence="1">
    <location>
        <begin position="431"/>
        <end position="460"/>
    </location>
</feature>
<gene>
    <name evidence="2" type="ORF">HYH03_006768</name>
</gene>
<feature type="compositionally biased region" description="Low complexity" evidence="1">
    <location>
        <begin position="139"/>
        <end position="149"/>
    </location>
</feature>
<evidence type="ECO:0000313" key="3">
    <source>
        <dbReference type="Proteomes" id="UP000612055"/>
    </source>
</evidence>
<proteinExistence type="predicted"/>
<evidence type="ECO:0000256" key="1">
    <source>
        <dbReference type="SAM" id="MobiDB-lite"/>
    </source>
</evidence>
<keyword evidence="3" id="KW-1185">Reference proteome</keyword>